<feature type="chain" id="PRO_5020399294" description="Lipoprotein" evidence="1">
    <location>
        <begin position="23"/>
        <end position="129"/>
    </location>
</feature>
<gene>
    <name evidence="2" type="ORF">EHO59_10500</name>
</gene>
<name>A0A4R9FY36_9LEPT</name>
<reference evidence="2" key="1">
    <citation type="journal article" date="2019" name="PLoS Negl. Trop. Dis.">
        <title>Revisiting the worldwide diversity of Leptospira species in the environment.</title>
        <authorList>
            <person name="Vincent A.T."/>
            <person name="Schiettekatte O."/>
            <person name="Bourhy P."/>
            <person name="Veyrier F.J."/>
            <person name="Picardeau M."/>
        </authorList>
    </citation>
    <scope>NUCLEOTIDE SEQUENCE [LARGE SCALE GENOMIC DNA]</scope>
    <source>
        <strain evidence="2">SSS9</strain>
    </source>
</reference>
<comment type="caution">
    <text evidence="2">The sequence shown here is derived from an EMBL/GenBank/DDBJ whole genome shotgun (WGS) entry which is preliminary data.</text>
</comment>
<dbReference type="AlphaFoldDB" id="A0A4R9FY36"/>
<dbReference type="InterPro" id="IPR046697">
    <property type="entry name" value="DUF6567"/>
</dbReference>
<keyword evidence="3" id="KW-1185">Reference proteome</keyword>
<evidence type="ECO:0000256" key="1">
    <source>
        <dbReference type="SAM" id="SignalP"/>
    </source>
</evidence>
<evidence type="ECO:0008006" key="4">
    <source>
        <dbReference type="Google" id="ProtNLM"/>
    </source>
</evidence>
<organism evidence="2 3">
    <name type="scientific">Leptospira semungkisensis</name>
    <dbReference type="NCBI Taxonomy" id="2484985"/>
    <lineage>
        <taxon>Bacteria</taxon>
        <taxon>Pseudomonadati</taxon>
        <taxon>Spirochaetota</taxon>
        <taxon>Spirochaetia</taxon>
        <taxon>Leptospirales</taxon>
        <taxon>Leptospiraceae</taxon>
        <taxon>Leptospira</taxon>
    </lineage>
</organism>
<dbReference type="Proteomes" id="UP000297453">
    <property type="component" value="Unassembled WGS sequence"/>
</dbReference>
<dbReference type="Pfam" id="PF20205">
    <property type="entry name" value="DUF6567"/>
    <property type="match status" value="1"/>
</dbReference>
<dbReference type="PROSITE" id="PS51257">
    <property type="entry name" value="PROKAR_LIPOPROTEIN"/>
    <property type="match status" value="1"/>
</dbReference>
<keyword evidence="1" id="KW-0732">Signal</keyword>
<protein>
    <recommendedName>
        <fullName evidence="4">Lipoprotein</fullName>
    </recommendedName>
</protein>
<evidence type="ECO:0000313" key="2">
    <source>
        <dbReference type="EMBL" id="TGK03948.1"/>
    </source>
</evidence>
<dbReference type="RefSeq" id="WP_135587680.1">
    <property type="nucleotide sequence ID" value="NZ_RQEP01000012.1"/>
</dbReference>
<dbReference type="EMBL" id="RQEP01000012">
    <property type="protein sequence ID" value="TGK03948.1"/>
    <property type="molecule type" value="Genomic_DNA"/>
</dbReference>
<evidence type="ECO:0000313" key="3">
    <source>
        <dbReference type="Proteomes" id="UP000297453"/>
    </source>
</evidence>
<feature type="signal peptide" evidence="1">
    <location>
        <begin position="1"/>
        <end position="22"/>
    </location>
</feature>
<sequence>MKPRIYGLIVSLILAFFLSGCATSNAGLATSTVPMADKKYKVIAPVEGMKYWFTFDIAIIGVPLSEPPIDRLLDELKKTKEADALINVRFWSDKIIVAFITINRLHISAEAVKFEEEPQQQPDPRRKGR</sequence>
<dbReference type="NCBIfam" id="NF047814">
    <property type="entry name" value="LIC20211_lipo"/>
    <property type="match status" value="1"/>
</dbReference>
<dbReference type="OrthoDB" id="342588at2"/>
<accession>A0A4R9FY36</accession>
<proteinExistence type="predicted"/>